<organism evidence="3 4">
    <name type="scientific">Torque teno felis virus</name>
    <dbReference type="NCBI Taxonomy" id="687384"/>
    <lineage>
        <taxon>Viruses</taxon>
        <taxon>Monodnaviria</taxon>
        <taxon>Shotokuvirae</taxon>
        <taxon>Commensaviricota</taxon>
        <taxon>Cardeaviricetes</taxon>
        <taxon>Sanitavirales</taxon>
        <taxon>Anelloviridae</taxon>
        <taxon>Etatorquevirus</taxon>
        <taxon>Etatorquevirus felid1</taxon>
    </lineage>
</organism>
<sequence length="231" mass="25438">MSASHSLSQSPNLHPDFTYKRQEALWKQLVSAEHRKFCSCGDYTQHFRFPSPVEEDKCIRVVGEDGGDGVAVSYHITKESGDEDLEEVMASIDVGDDGNDDLELCKWNLKPEPLILKQTDPQPLLTSSPGISTVTGSSKTRLMNELLEIIHALSGPDPWESDGGMGPQGEPSKSNSRLLYSDPNPKDSSSDDSEMSYFSSSDSTDADITYPNMEGGRTPPRYPPPNMGIYF</sequence>
<feature type="compositionally biased region" description="Pro residues" evidence="1">
    <location>
        <begin position="220"/>
        <end position="231"/>
    </location>
</feature>
<feature type="compositionally biased region" description="Low complexity" evidence="1">
    <location>
        <begin position="195"/>
        <end position="207"/>
    </location>
</feature>
<evidence type="ECO:0000259" key="2">
    <source>
        <dbReference type="Pfam" id="PF02957"/>
    </source>
</evidence>
<dbReference type="InterPro" id="IPR004118">
    <property type="entry name" value="HEV_TT_vir_Orf2/Gyrovir_Vp2_N"/>
</dbReference>
<evidence type="ECO:0000313" key="4">
    <source>
        <dbReference type="Proteomes" id="UP000132986"/>
    </source>
</evidence>
<protein>
    <submittedName>
        <fullName evidence="3">ORF3</fullName>
    </submittedName>
</protein>
<reference evidence="3 4" key="1">
    <citation type="journal article" date="2011" name="Virus Res.">
        <title>Molecular detection and sequence analysis of feline Torque teno virus (TTV) in China.</title>
        <authorList>
            <person name="Zhu C.X."/>
            <person name="Shan T.L."/>
            <person name="Cui L."/>
            <person name="Luo X.N."/>
            <person name="Liu Z.J."/>
            <person name="Tang S.D."/>
            <person name="Liu Z.W."/>
            <person name="Yuan C.L."/>
            <person name="Lan D.L."/>
            <person name="Zhao W."/>
            <person name="Hua X.G."/>
        </authorList>
    </citation>
    <scope>NUCLEOTIDE SEQUENCE [LARGE SCALE GENOMIC DNA]</scope>
    <source>
        <strain evidence="3">SH-F2</strain>
    </source>
</reference>
<evidence type="ECO:0000256" key="1">
    <source>
        <dbReference type="SAM" id="MobiDB-lite"/>
    </source>
</evidence>
<accession>F2W499</accession>
<dbReference type="EMBL" id="HM142589">
    <property type="protein sequence ID" value="ADJ56633.1"/>
    <property type="molecule type" value="Genomic_DNA"/>
</dbReference>
<feature type="domain" description="Hepatitis TT virus Orf2/Gyrovirus Vp2 N-terminal" evidence="2">
    <location>
        <begin position="19"/>
        <end position="52"/>
    </location>
</feature>
<proteinExistence type="predicted"/>
<dbReference type="Proteomes" id="UP000132986">
    <property type="component" value="Genome"/>
</dbReference>
<dbReference type="Pfam" id="PF02957">
    <property type="entry name" value="TT_ORF2-like"/>
    <property type="match status" value="1"/>
</dbReference>
<name>F2W499_9VIRU</name>
<evidence type="ECO:0000313" key="3">
    <source>
        <dbReference type="EMBL" id="ADJ56633.1"/>
    </source>
</evidence>
<feature type="region of interest" description="Disordered" evidence="1">
    <location>
        <begin position="154"/>
        <end position="231"/>
    </location>
</feature>